<dbReference type="KEGG" id="cbei:LF65_02976"/>
<reference evidence="11" key="1">
    <citation type="submission" date="2014-12" db="EMBL/GenBank/DDBJ databases">
        <title>Genome sequence of Clostridium beijerinckii strain 59B.</title>
        <authorList>
            <person name="Little G.T."/>
            <person name="Minton N.P."/>
        </authorList>
    </citation>
    <scope>NUCLEOTIDE SEQUENCE [LARGE SCALE GENOMIC DNA]</scope>
    <source>
        <strain evidence="11">59B</strain>
    </source>
</reference>
<dbReference type="Proteomes" id="UP001194098">
    <property type="component" value="Unassembled WGS sequence"/>
</dbReference>
<reference evidence="9" key="5">
    <citation type="journal article" date="2022" name="Nat. Biotechnol.">
        <title>Carbon-negative production of acetone and isopropanol by gas fermentation at industrial pilot scale.</title>
        <authorList>
            <person name="Liew F.E."/>
            <person name="Nogle R."/>
            <person name="Abdalla T."/>
            <person name="Rasor B.J."/>
            <person name="Canter C."/>
            <person name="Jensen R.O."/>
            <person name="Wang L."/>
            <person name="Strutz J."/>
            <person name="Chirania P."/>
            <person name="De Tissera S."/>
            <person name="Mueller A.P."/>
            <person name="Ruan Z."/>
            <person name="Gao A."/>
            <person name="Tran L."/>
            <person name="Engle N.L."/>
            <person name="Bromley J.C."/>
            <person name="Daniell J."/>
            <person name="Conrado R."/>
            <person name="Tschaplinski T.J."/>
            <person name="Giannone R.J."/>
            <person name="Hettich R.L."/>
            <person name="Karim A.S."/>
            <person name="Simpson S.D."/>
            <person name="Brown S.D."/>
            <person name="Leang C."/>
            <person name="Jewett M.C."/>
            <person name="Kopke M."/>
        </authorList>
    </citation>
    <scope>NUCLEOTIDE SEQUENCE</scope>
    <source>
        <strain evidence="9">DJ015</strain>
    </source>
</reference>
<evidence type="ECO:0000313" key="8">
    <source>
        <dbReference type="EMBL" id="AJG99546.1"/>
    </source>
</evidence>
<evidence type="ECO:0000313" key="11">
    <source>
        <dbReference type="Proteomes" id="UP000031866"/>
    </source>
</evidence>
<feature type="transmembrane region" description="Helical" evidence="7">
    <location>
        <begin position="46"/>
        <end position="66"/>
    </location>
</feature>
<feature type="transmembrane region" description="Helical" evidence="7">
    <location>
        <begin position="167"/>
        <end position="186"/>
    </location>
</feature>
<evidence type="ECO:0000256" key="2">
    <source>
        <dbReference type="ARBA" id="ARBA00005697"/>
    </source>
</evidence>
<reference evidence="10" key="4">
    <citation type="submission" date="2020-05" db="EMBL/GenBank/DDBJ databases">
        <title>Genomic insights into acetone-butanol-ethanol (ABE) fermentation by sequencing solventogenic clostridia strains.</title>
        <authorList>
            <person name="Brown S."/>
        </authorList>
    </citation>
    <scope>NUCLEOTIDE SEQUENCE</scope>
    <source>
        <strain evidence="10">DJ126</strain>
    </source>
</reference>
<dbReference type="RefSeq" id="WP_023977074.1">
    <property type="nucleotide sequence ID" value="NZ_BKAK01000055.1"/>
</dbReference>
<dbReference type="EMBL" id="CP010086">
    <property type="protein sequence ID" value="AJG99546.1"/>
    <property type="molecule type" value="Genomic_DNA"/>
</dbReference>
<dbReference type="PANTHER" id="PTHR43337">
    <property type="entry name" value="XANTHINE/URACIL PERMEASE C887.17-RELATED"/>
    <property type="match status" value="1"/>
</dbReference>
<keyword evidence="5 7" id="KW-1133">Transmembrane helix</keyword>
<organism evidence="8 11">
    <name type="scientific">Clostridium beijerinckii</name>
    <name type="common">Clostridium MP</name>
    <dbReference type="NCBI Taxonomy" id="1520"/>
    <lineage>
        <taxon>Bacteria</taxon>
        <taxon>Bacillati</taxon>
        <taxon>Bacillota</taxon>
        <taxon>Clostridia</taxon>
        <taxon>Eubacteriales</taxon>
        <taxon>Clostridiaceae</taxon>
        <taxon>Clostridium</taxon>
    </lineage>
</organism>
<evidence type="ECO:0000313" key="10">
    <source>
        <dbReference type="EMBL" id="NRV11739.1"/>
    </source>
</evidence>
<keyword evidence="6 7" id="KW-0472">Membrane</keyword>
<reference evidence="8" key="2">
    <citation type="submission" date="2016-02" db="EMBL/GenBank/DDBJ databases">
        <title>Genome sequence of Clostridium beijerinckii strain 59B.</title>
        <authorList>
            <person name="Little G.T."/>
            <person name="Minton N.P."/>
        </authorList>
    </citation>
    <scope>NUCLEOTIDE SEQUENCE</scope>
    <source>
        <strain evidence="8">NCIMB 14988</strain>
    </source>
</reference>
<feature type="transmembrane region" description="Helical" evidence="7">
    <location>
        <begin position="193"/>
        <end position="215"/>
    </location>
</feature>
<evidence type="ECO:0000256" key="6">
    <source>
        <dbReference type="ARBA" id="ARBA00023136"/>
    </source>
</evidence>
<dbReference type="GO" id="GO:0005886">
    <property type="term" value="C:plasma membrane"/>
    <property type="evidence" value="ECO:0007669"/>
    <property type="project" value="TreeGrafter"/>
</dbReference>
<dbReference type="Pfam" id="PF00860">
    <property type="entry name" value="Xan_ur_permease"/>
    <property type="match status" value="1"/>
</dbReference>
<protein>
    <submittedName>
        <fullName evidence="8 10">Permease</fullName>
    </submittedName>
    <submittedName>
        <fullName evidence="9">NCS2 family permease</fullName>
    </submittedName>
</protein>
<dbReference type="EMBL" id="JABAGV010000019">
    <property type="protein sequence ID" value="MBC2474898.1"/>
    <property type="molecule type" value="Genomic_DNA"/>
</dbReference>
<comment type="similarity">
    <text evidence="2">Belongs to the nucleobase:cation symporter-2 (NCS2) (TC 2.A.40) family. Azg-like subfamily.</text>
</comment>
<dbReference type="STRING" id="1520.LF65_02976"/>
<dbReference type="Proteomes" id="UP000821656">
    <property type="component" value="Unassembled WGS sequence"/>
</dbReference>
<reference evidence="9" key="3">
    <citation type="submission" date="2020-04" db="EMBL/GenBank/DDBJ databases">
        <authorList>
            <person name="Brown S."/>
        </authorList>
    </citation>
    <scope>NUCLEOTIDE SEQUENCE</scope>
    <source>
        <strain evidence="9">DJ015</strain>
    </source>
</reference>
<proteinExistence type="inferred from homology"/>
<keyword evidence="4 7" id="KW-0812">Transmembrane</keyword>
<dbReference type="PANTHER" id="PTHR43337:SF2">
    <property type="entry name" value="XANTHINE_URACIL PERMEASE"/>
    <property type="match status" value="1"/>
</dbReference>
<keyword evidence="3" id="KW-0813">Transport</keyword>
<sequence>MERFFKLKENNVTIKSETIAALTSFVAAVYIIIVNASILSDGGISMEPLIIATAISSAVGCLLIALISNTPLIIMPGMGINALFTYTIVHTLGLNYCQALASVFVSGLIFVLIATTPLSKFIIEAIPQNLKESITVGIGLFITFVGFQKSKIIVSDSSTMLKLGDITSIQVLAFIFIMILTLILFLKNIPGSFLISIIVGTIFCIKLGIVETQGISYTMPNFNEYSNILFKLDFSGINTIKFWVGTFSLTLVLVFENIGILHSQVSGILKKSDKTSNAMIAVSLSTIGCALFGSSPSVSTVEGTAGITAGGRTGLVSLISGILFLLSIFFIPFISIIPDVALAPILIIIGCLMSQNLKNLNFNDLSELFPSFMTIILIPLTYSIVDGIALGFILYPICKLCYKKGKEVSILMYFTSFIFLLYFGLNSVIK</sequence>
<comment type="subcellular location">
    <subcellularLocation>
        <location evidence="1">Membrane</location>
        <topology evidence="1">Multi-pass membrane protein</topology>
    </subcellularLocation>
</comment>
<evidence type="ECO:0000256" key="7">
    <source>
        <dbReference type="SAM" id="Phobius"/>
    </source>
</evidence>
<dbReference type="OrthoDB" id="9808458at2"/>
<gene>
    <name evidence="10" type="ORF">DFH45_004702</name>
    <name evidence="9" type="ORF">HGI39_09305</name>
    <name evidence="8" type="ORF">LF65_02976</name>
</gene>
<dbReference type="InterPro" id="IPR045018">
    <property type="entry name" value="Azg-like"/>
</dbReference>
<accession>A0A0B5QMR0</accession>
<evidence type="ECO:0000256" key="5">
    <source>
        <dbReference type="ARBA" id="ARBA00022989"/>
    </source>
</evidence>
<dbReference type="Proteomes" id="UP000031866">
    <property type="component" value="Chromosome"/>
</dbReference>
<feature type="transmembrane region" description="Helical" evidence="7">
    <location>
        <begin position="235"/>
        <end position="255"/>
    </location>
</feature>
<dbReference type="GeneID" id="66345474"/>
<evidence type="ECO:0000256" key="3">
    <source>
        <dbReference type="ARBA" id="ARBA00022448"/>
    </source>
</evidence>
<evidence type="ECO:0000256" key="1">
    <source>
        <dbReference type="ARBA" id="ARBA00004141"/>
    </source>
</evidence>
<dbReference type="AlphaFoldDB" id="A0A0B5QMR0"/>
<evidence type="ECO:0000313" key="9">
    <source>
        <dbReference type="EMBL" id="MBC2474898.1"/>
    </source>
</evidence>
<evidence type="ECO:0000256" key="4">
    <source>
        <dbReference type="ARBA" id="ARBA00022692"/>
    </source>
</evidence>
<dbReference type="GO" id="GO:0005345">
    <property type="term" value="F:purine nucleobase transmembrane transporter activity"/>
    <property type="evidence" value="ECO:0007669"/>
    <property type="project" value="TreeGrafter"/>
</dbReference>
<dbReference type="EMBL" id="JABSXK010000001">
    <property type="protein sequence ID" value="NRV11739.1"/>
    <property type="molecule type" value="Genomic_DNA"/>
</dbReference>
<feature type="transmembrane region" description="Helical" evidence="7">
    <location>
        <begin position="369"/>
        <end position="398"/>
    </location>
</feature>
<dbReference type="InterPro" id="IPR006043">
    <property type="entry name" value="NCS2"/>
</dbReference>
<feature type="transmembrane region" description="Helical" evidence="7">
    <location>
        <begin position="20"/>
        <end position="40"/>
    </location>
</feature>
<feature type="transmembrane region" description="Helical" evidence="7">
    <location>
        <begin position="99"/>
        <end position="118"/>
    </location>
</feature>
<name>A0A0B5QMR0_CLOBE</name>
<feature type="transmembrane region" description="Helical" evidence="7">
    <location>
        <begin position="314"/>
        <end position="333"/>
    </location>
</feature>
<feature type="transmembrane region" description="Helical" evidence="7">
    <location>
        <begin position="410"/>
        <end position="429"/>
    </location>
</feature>